<dbReference type="EMBL" id="BSNM01000014">
    <property type="protein sequence ID" value="GLQ31583.1"/>
    <property type="molecule type" value="Genomic_DNA"/>
</dbReference>
<keyword evidence="2" id="KW-0808">Transferase</keyword>
<dbReference type="AlphaFoldDB" id="A0AA37SAX8"/>
<evidence type="ECO:0000256" key="1">
    <source>
        <dbReference type="ARBA" id="ARBA00009670"/>
    </source>
</evidence>
<evidence type="ECO:0000256" key="4">
    <source>
        <dbReference type="ARBA" id="ARBA00022840"/>
    </source>
</evidence>
<dbReference type="PANTHER" id="PTHR43851">
    <property type="match status" value="1"/>
</dbReference>
<dbReference type="GO" id="GO:0005524">
    <property type="term" value="F:ATP binding"/>
    <property type="evidence" value="ECO:0007669"/>
    <property type="project" value="UniProtKB-KW"/>
</dbReference>
<dbReference type="InterPro" id="IPR004147">
    <property type="entry name" value="ABC1_dom"/>
</dbReference>
<evidence type="ECO:0000256" key="2">
    <source>
        <dbReference type="ARBA" id="ARBA00022679"/>
    </source>
</evidence>
<dbReference type="InterPro" id="IPR051409">
    <property type="entry name" value="Atypical_kinase_ADCK"/>
</dbReference>
<protein>
    <submittedName>
        <fullName evidence="6">ABC transporter</fullName>
    </submittedName>
</protein>
<proteinExistence type="inferred from homology"/>
<reference evidence="6" key="1">
    <citation type="journal article" date="2014" name="Int. J. Syst. Evol. Microbiol.">
        <title>Complete genome sequence of Corynebacterium casei LMG S-19264T (=DSM 44701T), isolated from a smear-ripened cheese.</title>
        <authorList>
            <consortium name="US DOE Joint Genome Institute (JGI-PGF)"/>
            <person name="Walter F."/>
            <person name="Albersmeier A."/>
            <person name="Kalinowski J."/>
            <person name="Ruckert C."/>
        </authorList>
    </citation>
    <scope>NUCLEOTIDE SEQUENCE</scope>
    <source>
        <strain evidence="6">NBRC 110071</strain>
    </source>
</reference>
<keyword evidence="7" id="KW-1185">Reference proteome</keyword>
<reference evidence="6" key="2">
    <citation type="submission" date="2023-01" db="EMBL/GenBank/DDBJ databases">
        <title>Draft genome sequence of Litoribrevibacter albus strain NBRC 110071.</title>
        <authorList>
            <person name="Sun Q."/>
            <person name="Mori K."/>
        </authorList>
    </citation>
    <scope>NUCLEOTIDE SEQUENCE</scope>
    <source>
        <strain evidence="6">NBRC 110071</strain>
    </source>
</reference>
<gene>
    <name evidence="6" type="primary">adcK4</name>
    <name evidence="6" type="ORF">GCM10007876_20620</name>
</gene>
<feature type="domain" description="ABC1 atypical kinase-like" evidence="5">
    <location>
        <begin position="101"/>
        <end position="341"/>
    </location>
</feature>
<dbReference type="InterPro" id="IPR034646">
    <property type="entry name" value="ADCK3_dom"/>
</dbReference>
<comment type="similarity">
    <text evidence="1">Belongs to the protein kinase superfamily. ADCK protein kinase family.</text>
</comment>
<name>A0AA37SAX8_9GAMM</name>
<keyword evidence="4" id="KW-0067">ATP-binding</keyword>
<dbReference type="PANTHER" id="PTHR43851:SF3">
    <property type="entry name" value="COENZYME Q8"/>
    <property type="match status" value="1"/>
</dbReference>
<evidence type="ECO:0000256" key="3">
    <source>
        <dbReference type="ARBA" id="ARBA00022741"/>
    </source>
</evidence>
<accession>A0AA37SAX8</accession>
<evidence type="ECO:0000313" key="7">
    <source>
        <dbReference type="Proteomes" id="UP001161389"/>
    </source>
</evidence>
<evidence type="ECO:0000313" key="6">
    <source>
        <dbReference type="EMBL" id="GLQ31583.1"/>
    </source>
</evidence>
<comment type="caution">
    <text evidence="6">The sequence shown here is derived from an EMBL/GenBank/DDBJ whole genome shotgun (WGS) entry which is preliminary data.</text>
</comment>
<keyword evidence="3" id="KW-0547">Nucleotide-binding</keyword>
<sequence>MSEHDQGHQKKGKWISHRKRATKLAGMTASIVGKYASNRIRSSFQKSHRTEVAKSELYREIGKQVVSTLGELKGAAMKVGQMLSQMQHLFPQEFTEELAALQNQAPSMDYSVIERQIILELGDYPDNIFAEFSKKPIASASIGQVHKATTHDGQEVVMKIQYPGVEKACKSDLKHLRRLLKFGGLLKVDPSALEAVFEELSETLIRELDYLEEARQLKRFGEFHQSDSNVCIPSVIDEYSTKCILTTSLEQGLSIKEVPKQLPQDIINQLGNTLFHFIARQVFEFNAFHSDPHPGNFAFKSDGTLIVYDFGSVSPISAMHKQAFLNCLSSAINRDYDQLNQALLELNVRSQSNRRIPDEFYKLWTDIFMTPFETTDGFDFGRSNVHKKVLKEWKSVLPYWSDFQPSADTVFINRVIGGIYLMLVEMGCQCQFRPALDDFIQRAELQQAEACPS</sequence>
<dbReference type="Proteomes" id="UP001161389">
    <property type="component" value="Unassembled WGS sequence"/>
</dbReference>
<dbReference type="Pfam" id="PF03109">
    <property type="entry name" value="ABC1"/>
    <property type="match status" value="1"/>
</dbReference>
<dbReference type="GO" id="GO:0016740">
    <property type="term" value="F:transferase activity"/>
    <property type="evidence" value="ECO:0007669"/>
    <property type="project" value="UniProtKB-KW"/>
</dbReference>
<dbReference type="RefSeq" id="WP_284381248.1">
    <property type="nucleotide sequence ID" value="NZ_BSNM01000014.1"/>
</dbReference>
<dbReference type="InterPro" id="IPR011009">
    <property type="entry name" value="Kinase-like_dom_sf"/>
</dbReference>
<dbReference type="SUPFAM" id="SSF56112">
    <property type="entry name" value="Protein kinase-like (PK-like)"/>
    <property type="match status" value="1"/>
</dbReference>
<dbReference type="CDD" id="cd13970">
    <property type="entry name" value="ABC1_ADCK3"/>
    <property type="match status" value="1"/>
</dbReference>
<evidence type="ECO:0000259" key="5">
    <source>
        <dbReference type="Pfam" id="PF03109"/>
    </source>
</evidence>
<organism evidence="6 7">
    <name type="scientific">Litoribrevibacter albus</name>
    <dbReference type="NCBI Taxonomy" id="1473156"/>
    <lineage>
        <taxon>Bacteria</taxon>
        <taxon>Pseudomonadati</taxon>
        <taxon>Pseudomonadota</taxon>
        <taxon>Gammaproteobacteria</taxon>
        <taxon>Oceanospirillales</taxon>
        <taxon>Oceanospirillaceae</taxon>
        <taxon>Litoribrevibacter</taxon>
    </lineage>
</organism>